<gene>
    <name evidence="1" type="ORF">D9V41_06985</name>
</gene>
<comment type="caution">
    <text evidence="1">The sequence shown here is derived from an EMBL/GenBank/DDBJ whole genome shotgun (WGS) entry which is preliminary data.</text>
</comment>
<evidence type="ECO:0000313" key="1">
    <source>
        <dbReference type="EMBL" id="RLV56178.1"/>
    </source>
</evidence>
<name>A0A3L8PP17_9ACTN</name>
<dbReference type="SUPFAM" id="SSF140453">
    <property type="entry name" value="EsxAB dimer-like"/>
    <property type="match status" value="1"/>
</dbReference>
<accession>A0A3L8PP17</accession>
<proteinExistence type="predicted"/>
<dbReference type="RefSeq" id="WP_121793837.1">
    <property type="nucleotide sequence ID" value="NZ_RDBF01000004.1"/>
</dbReference>
<keyword evidence="2" id="KW-1185">Reference proteome</keyword>
<dbReference type="EMBL" id="RDBF01000004">
    <property type="protein sequence ID" value="RLV56178.1"/>
    <property type="molecule type" value="Genomic_DNA"/>
</dbReference>
<organism evidence="1 2">
    <name type="scientific">Aeromicrobium phragmitis</name>
    <dbReference type="NCBI Taxonomy" id="2478914"/>
    <lineage>
        <taxon>Bacteria</taxon>
        <taxon>Bacillati</taxon>
        <taxon>Actinomycetota</taxon>
        <taxon>Actinomycetes</taxon>
        <taxon>Propionibacteriales</taxon>
        <taxon>Nocardioidaceae</taxon>
        <taxon>Aeromicrobium</taxon>
    </lineage>
</organism>
<dbReference type="OrthoDB" id="3296722at2"/>
<dbReference type="Gene3D" id="1.10.287.1060">
    <property type="entry name" value="ESAT-6-like"/>
    <property type="match status" value="1"/>
</dbReference>
<evidence type="ECO:0000313" key="2">
    <source>
        <dbReference type="Proteomes" id="UP000282515"/>
    </source>
</evidence>
<sequence>MMIGGDPEDLRRLAASVRRVAEGLADDTDRAASARHVEWAGVAATAFREELRTRQLEGTEISAAIHDVAREIDRLAETLQQRQSALLVALETAGRSVEDAQQWIADGVTDLVDTAEGLAREALDTIGDGAEALEDAARRGLRTIGLG</sequence>
<dbReference type="InterPro" id="IPR036689">
    <property type="entry name" value="ESAT-6-like_sf"/>
</dbReference>
<dbReference type="Proteomes" id="UP000282515">
    <property type="component" value="Unassembled WGS sequence"/>
</dbReference>
<protein>
    <submittedName>
        <fullName evidence="1">Uncharacterized protein</fullName>
    </submittedName>
</protein>
<dbReference type="AlphaFoldDB" id="A0A3L8PP17"/>
<reference evidence="1 2" key="1">
    <citation type="submission" date="2018-10" db="EMBL/GenBank/DDBJ databases">
        <title>Aeromicrobium sp. 9W16Y-2 whole genome shotgun sequence.</title>
        <authorList>
            <person name="Li F."/>
        </authorList>
    </citation>
    <scope>NUCLEOTIDE SEQUENCE [LARGE SCALE GENOMIC DNA]</scope>
    <source>
        <strain evidence="1 2">9W16Y-2</strain>
    </source>
</reference>